<evidence type="ECO:0000313" key="5">
    <source>
        <dbReference type="EMBL" id="PTB20131.1"/>
    </source>
</evidence>
<dbReference type="PROSITE" id="PS50043">
    <property type="entry name" value="HTH_LUXR_2"/>
    <property type="match status" value="1"/>
</dbReference>
<proteinExistence type="predicted"/>
<accession>A0A2T3XUE8</accession>
<evidence type="ECO:0000256" key="1">
    <source>
        <dbReference type="ARBA" id="ARBA00023015"/>
    </source>
</evidence>
<dbReference type="GO" id="GO:0006355">
    <property type="term" value="P:regulation of DNA-templated transcription"/>
    <property type="evidence" value="ECO:0007669"/>
    <property type="project" value="InterPro"/>
</dbReference>
<dbReference type="EMBL" id="PYUC01000006">
    <property type="protein sequence ID" value="PTB20131.1"/>
    <property type="molecule type" value="Genomic_DNA"/>
</dbReference>
<name>A0A2T3XUE8_9BURK</name>
<dbReference type="PANTHER" id="PTHR44688">
    <property type="entry name" value="DNA-BINDING TRANSCRIPTIONAL ACTIVATOR DEVR_DOSR"/>
    <property type="match status" value="1"/>
</dbReference>
<evidence type="ECO:0000256" key="2">
    <source>
        <dbReference type="ARBA" id="ARBA00023125"/>
    </source>
</evidence>
<protein>
    <recommendedName>
        <fullName evidence="4">HTH luxR-type domain-containing protein</fullName>
    </recommendedName>
</protein>
<evidence type="ECO:0000313" key="6">
    <source>
        <dbReference type="Proteomes" id="UP000240638"/>
    </source>
</evidence>
<dbReference type="SMART" id="SM00421">
    <property type="entry name" value="HTH_LUXR"/>
    <property type="match status" value="1"/>
</dbReference>
<keyword evidence="2" id="KW-0238">DNA-binding</keyword>
<feature type="domain" description="HTH luxR-type" evidence="4">
    <location>
        <begin position="258"/>
        <end position="323"/>
    </location>
</feature>
<dbReference type="PANTHER" id="PTHR44688:SF16">
    <property type="entry name" value="DNA-BINDING TRANSCRIPTIONAL ACTIVATOR DEVR_DOSR"/>
    <property type="match status" value="1"/>
</dbReference>
<dbReference type="Proteomes" id="UP000240638">
    <property type="component" value="Unassembled WGS sequence"/>
</dbReference>
<dbReference type="PRINTS" id="PR00038">
    <property type="entry name" value="HTHLUXR"/>
</dbReference>
<dbReference type="AlphaFoldDB" id="A0A2T3XUE8"/>
<dbReference type="Pfam" id="PF00196">
    <property type="entry name" value="GerE"/>
    <property type="match status" value="1"/>
</dbReference>
<evidence type="ECO:0000256" key="3">
    <source>
        <dbReference type="ARBA" id="ARBA00023163"/>
    </source>
</evidence>
<comment type="caution">
    <text evidence="5">The sequence shown here is derived from an EMBL/GenBank/DDBJ whole genome shotgun (WGS) entry which is preliminary data.</text>
</comment>
<dbReference type="InterPro" id="IPR016032">
    <property type="entry name" value="Sig_transdc_resp-reg_C-effctor"/>
</dbReference>
<gene>
    <name evidence="5" type="ORF">C9I57_13575</name>
</gene>
<dbReference type="SUPFAM" id="SSF46894">
    <property type="entry name" value="C-terminal effector domain of the bipartite response regulators"/>
    <property type="match status" value="1"/>
</dbReference>
<keyword evidence="1" id="KW-0805">Transcription regulation</keyword>
<sequence length="324" mass="36659">METFGQLLLDVYRGAREIPADDFQAYALRQLKAVIPFDMARWGTSARDDRGVDFHRPCVLEDPPETLENYAEIREQDSAARYVIDRPGRTGNFALTAQYRASRKTAGIFAYARRFRHEHGLITAFRNPETGLLKTVSLYGAYSNRPFTEQQRRMMQAAAPHLMEAWTVNHIVHLEQIRATAAEARWSMAIADAAGHLVFAESDFESMLCAEWPASRHIVLPAPMYDTIFGTNQNRYAGRTFIATGTPSRSLCFLKARRRLPVDSLTAREREIAQLIAQGMTHKEIARRLCIAPATVRNHAQAILKRADVHNNAELATQLKRAGY</sequence>
<dbReference type="Gene3D" id="1.10.10.10">
    <property type="entry name" value="Winged helix-like DNA-binding domain superfamily/Winged helix DNA-binding domain"/>
    <property type="match status" value="1"/>
</dbReference>
<dbReference type="GO" id="GO:0003677">
    <property type="term" value="F:DNA binding"/>
    <property type="evidence" value="ECO:0007669"/>
    <property type="project" value="UniProtKB-KW"/>
</dbReference>
<reference evidence="5 6" key="1">
    <citation type="submission" date="2018-03" db="EMBL/GenBank/DDBJ databases">
        <title>Whole genome analyses suggest that Burkholderia sensu lato contains two further novel genera in the rhizoxinica-symbiotica group Mycetohabitans gen. nov., and Trinickia gen. nov.: implications for the evolution of diazotrophy and nodulation in the Burkholderiaceae.</title>
        <authorList>
            <person name="Estrada De Los Santos P."/>
            <person name="Palmer M."/>
            <person name="Chavez-Ramirez B."/>
            <person name="Steenkamp E.T."/>
            <person name="Hirsch A.M."/>
            <person name="Manyaka P."/>
            <person name="Maluk M."/>
            <person name="Lafos M."/>
            <person name="Crook M."/>
            <person name="Gross E."/>
            <person name="Simon M.F."/>
            <person name="Bueno Dos Reis Junior F."/>
            <person name="Poole P.S."/>
            <person name="Venter S.N."/>
            <person name="James E.K."/>
        </authorList>
    </citation>
    <scope>NUCLEOTIDE SEQUENCE [LARGE SCALE GENOMIC DNA]</scope>
    <source>
        <strain evidence="5 6">JPY-366</strain>
    </source>
</reference>
<evidence type="ECO:0000259" key="4">
    <source>
        <dbReference type="PROSITE" id="PS50043"/>
    </source>
</evidence>
<organism evidence="5 6">
    <name type="scientific">Trinickia symbiotica</name>
    <dbReference type="NCBI Taxonomy" id="863227"/>
    <lineage>
        <taxon>Bacteria</taxon>
        <taxon>Pseudomonadati</taxon>
        <taxon>Pseudomonadota</taxon>
        <taxon>Betaproteobacteria</taxon>
        <taxon>Burkholderiales</taxon>
        <taxon>Burkholderiaceae</taxon>
        <taxon>Trinickia</taxon>
    </lineage>
</organism>
<dbReference type="InterPro" id="IPR036388">
    <property type="entry name" value="WH-like_DNA-bd_sf"/>
</dbReference>
<dbReference type="CDD" id="cd06170">
    <property type="entry name" value="LuxR_C_like"/>
    <property type="match status" value="1"/>
</dbReference>
<keyword evidence="3" id="KW-0804">Transcription</keyword>
<dbReference type="RefSeq" id="WP_107151199.1">
    <property type="nucleotide sequence ID" value="NZ_PYUC01000006.1"/>
</dbReference>
<dbReference type="InterPro" id="IPR000792">
    <property type="entry name" value="Tscrpt_reg_LuxR_C"/>
</dbReference>